<protein>
    <submittedName>
        <fullName evidence="1">Uncharacterized protein</fullName>
    </submittedName>
</protein>
<reference evidence="1 2" key="1">
    <citation type="submission" date="2019-07" db="EMBL/GenBank/DDBJ databases">
        <title>Whole genome shotgun sequence of Skermanella aerolata NBRC 106429.</title>
        <authorList>
            <person name="Hosoyama A."/>
            <person name="Uohara A."/>
            <person name="Ohji S."/>
            <person name="Ichikawa N."/>
        </authorList>
    </citation>
    <scope>NUCLEOTIDE SEQUENCE [LARGE SCALE GENOMIC DNA]</scope>
    <source>
        <strain evidence="1 2">NBRC 106429</strain>
    </source>
</reference>
<keyword evidence="2" id="KW-1185">Reference proteome</keyword>
<sequence length="112" mass="12513">MTQYFSRFGPLGDAVTLEAACYDVHIRPNKRGPEVPSVFEIQGAITNPIAVLQSKKDPDSFFYIAPAGELKGRMWYTLVLARRDRLDTAFVSTAFNAERYAGKGDVIWPQGK</sequence>
<evidence type="ECO:0000313" key="1">
    <source>
        <dbReference type="EMBL" id="GEO38666.1"/>
    </source>
</evidence>
<comment type="caution">
    <text evidence="1">The sequence shown here is derived from an EMBL/GenBank/DDBJ whole genome shotgun (WGS) entry which is preliminary data.</text>
</comment>
<dbReference type="AlphaFoldDB" id="A0A512DQB3"/>
<dbReference type="EMBL" id="BJYZ01000012">
    <property type="protein sequence ID" value="GEO38666.1"/>
    <property type="molecule type" value="Genomic_DNA"/>
</dbReference>
<evidence type="ECO:0000313" key="2">
    <source>
        <dbReference type="Proteomes" id="UP000321523"/>
    </source>
</evidence>
<gene>
    <name evidence="1" type="ORF">SAE02_28140</name>
</gene>
<organism evidence="1 2">
    <name type="scientific">Skermanella aerolata</name>
    <dbReference type="NCBI Taxonomy" id="393310"/>
    <lineage>
        <taxon>Bacteria</taxon>
        <taxon>Pseudomonadati</taxon>
        <taxon>Pseudomonadota</taxon>
        <taxon>Alphaproteobacteria</taxon>
        <taxon>Rhodospirillales</taxon>
        <taxon>Azospirillaceae</taxon>
        <taxon>Skermanella</taxon>
    </lineage>
</organism>
<name>A0A512DQB3_9PROT</name>
<accession>A0A512DQB3</accession>
<dbReference type="Proteomes" id="UP000321523">
    <property type="component" value="Unassembled WGS sequence"/>
</dbReference>
<proteinExistence type="predicted"/>